<dbReference type="AlphaFoldDB" id="A0A7D6ZSB8"/>
<dbReference type="NCBIfam" id="NF046042">
    <property type="entry name" value="LicT"/>
    <property type="match status" value="1"/>
</dbReference>
<evidence type="ECO:0000313" key="4">
    <source>
        <dbReference type="Proteomes" id="UP000512286"/>
    </source>
</evidence>
<gene>
    <name evidence="3" type="ORF">HZF06_15210</name>
</gene>
<evidence type="ECO:0000256" key="1">
    <source>
        <dbReference type="ARBA" id="ARBA00022737"/>
    </source>
</evidence>
<dbReference type="InterPro" id="IPR011608">
    <property type="entry name" value="PRD"/>
</dbReference>
<reference evidence="3 4" key="1">
    <citation type="submission" date="2020-07" db="EMBL/GenBank/DDBJ databases">
        <title>Electron transfer.</title>
        <authorList>
            <person name="Huang L."/>
            <person name="Liu X."/>
            <person name="Zhou S."/>
        </authorList>
    </citation>
    <scope>NUCLEOTIDE SEQUENCE [LARGE SCALE GENOMIC DNA]</scope>
    <source>
        <strain evidence="3 4">Lx1</strain>
    </source>
</reference>
<dbReference type="PROSITE" id="PS51372">
    <property type="entry name" value="PRD_2"/>
    <property type="match status" value="2"/>
</dbReference>
<dbReference type="KEGG" id="cint:HZF06_15210"/>
<dbReference type="SUPFAM" id="SSF63520">
    <property type="entry name" value="PTS-regulatory domain, PRD"/>
    <property type="match status" value="2"/>
</dbReference>
<organism evidence="3 4">
    <name type="scientific">Clostridium intestinale</name>
    <dbReference type="NCBI Taxonomy" id="36845"/>
    <lineage>
        <taxon>Bacteria</taxon>
        <taxon>Bacillati</taxon>
        <taxon>Bacillota</taxon>
        <taxon>Clostridia</taxon>
        <taxon>Eubacteriales</taxon>
        <taxon>Clostridiaceae</taxon>
        <taxon>Clostridium</taxon>
    </lineage>
</organism>
<dbReference type="PANTHER" id="PTHR30185:SF15">
    <property type="entry name" value="CRYPTIC BETA-GLUCOSIDE BGL OPERON ANTITERMINATOR"/>
    <property type="match status" value="1"/>
</dbReference>
<dbReference type="Gene3D" id="2.30.24.10">
    <property type="entry name" value="CAT RNA-binding domain"/>
    <property type="match status" value="1"/>
</dbReference>
<dbReference type="Proteomes" id="UP000512286">
    <property type="component" value="Chromosome"/>
</dbReference>
<dbReference type="SMART" id="SM01061">
    <property type="entry name" value="CAT_RBD"/>
    <property type="match status" value="1"/>
</dbReference>
<dbReference type="Gene3D" id="1.10.1790.10">
    <property type="entry name" value="PRD domain"/>
    <property type="match status" value="2"/>
</dbReference>
<dbReference type="InterPro" id="IPR050661">
    <property type="entry name" value="BglG_antiterminators"/>
</dbReference>
<sequence length="280" mass="33079">MKIKRIFNNNVVLVEDESLLEIILIGRGIAFQKKVGETVDLEKVDKKFILESEEVSNKFTELLRDIPINHLELTNKIIKFAEEKLNVKFNDSIYIGLTDHINYSLYRIRQGLTMTNALLWEVKKFYKKEFEVALEALKIIEYEETVRLNEDEASFIALHFINAQQDGDEMKLTATVTEIIQDILNIVKFHYKINIDEQSLNYSRFVTHIRFFVRRIALGELSDSNDESLYLQIKEKYPEAYSCTLKVKKYLEKKFKVNITSEEMLYFMLHINRVTLREKS</sequence>
<proteinExistence type="predicted"/>
<dbReference type="InterPro" id="IPR004341">
    <property type="entry name" value="CAT_RNA-bd_dom"/>
</dbReference>
<dbReference type="Pfam" id="PF03123">
    <property type="entry name" value="CAT_RBD"/>
    <property type="match status" value="1"/>
</dbReference>
<dbReference type="EMBL" id="CP059378">
    <property type="protein sequence ID" value="QLY78433.1"/>
    <property type="molecule type" value="Genomic_DNA"/>
</dbReference>
<dbReference type="Pfam" id="PF00874">
    <property type="entry name" value="PRD"/>
    <property type="match status" value="2"/>
</dbReference>
<feature type="domain" description="PRD" evidence="2">
    <location>
        <begin position="65"/>
        <end position="170"/>
    </location>
</feature>
<name>A0A7D6ZSB8_9CLOT</name>
<dbReference type="SUPFAM" id="SSF50151">
    <property type="entry name" value="SacY-like RNA-binding domain"/>
    <property type="match status" value="1"/>
</dbReference>
<dbReference type="RefSeq" id="WP_181600799.1">
    <property type="nucleotide sequence ID" value="NZ_CP059378.1"/>
</dbReference>
<dbReference type="PANTHER" id="PTHR30185">
    <property type="entry name" value="CRYPTIC BETA-GLUCOSIDE BGL OPERON ANTITERMINATOR"/>
    <property type="match status" value="1"/>
</dbReference>
<accession>A0A7D6ZSB8</accession>
<dbReference type="InterPro" id="IPR036634">
    <property type="entry name" value="PRD_sf"/>
</dbReference>
<dbReference type="GO" id="GO:0003723">
    <property type="term" value="F:RNA binding"/>
    <property type="evidence" value="ECO:0007669"/>
    <property type="project" value="InterPro"/>
</dbReference>
<evidence type="ECO:0000259" key="2">
    <source>
        <dbReference type="PROSITE" id="PS51372"/>
    </source>
</evidence>
<evidence type="ECO:0000313" key="3">
    <source>
        <dbReference type="EMBL" id="QLY78433.1"/>
    </source>
</evidence>
<feature type="domain" description="PRD" evidence="2">
    <location>
        <begin position="171"/>
        <end position="280"/>
    </location>
</feature>
<keyword evidence="1" id="KW-0677">Repeat</keyword>
<dbReference type="InterPro" id="IPR036650">
    <property type="entry name" value="CAT_RNA-bd_dom_sf"/>
</dbReference>
<protein>
    <submittedName>
        <fullName evidence="3">PRD domain-containing protein</fullName>
    </submittedName>
</protein>
<dbReference type="GO" id="GO:0006355">
    <property type="term" value="P:regulation of DNA-templated transcription"/>
    <property type="evidence" value="ECO:0007669"/>
    <property type="project" value="InterPro"/>
</dbReference>